<evidence type="ECO:0000313" key="1">
    <source>
        <dbReference type="EMBL" id="EWG09640.1"/>
    </source>
</evidence>
<evidence type="ECO:0000313" key="2">
    <source>
        <dbReference type="Proteomes" id="UP000019270"/>
    </source>
</evidence>
<accession>W7KQC9</accession>
<dbReference type="Proteomes" id="UP000019270">
    <property type="component" value="Unassembled WGS sequence"/>
</dbReference>
<proteinExistence type="predicted"/>
<comment type="caution">
    <text evidence="1">The sequence shown here is derived from an EMBL/GenBank/DDBJ whole genome shotgun (WGS) entry which is preliminary data.</text>
</comment>
<dbReference type="PATRIC" id="fig|1307436.3.peg.3988"/>
<reference evidence="2" key="1">
    <citation type="submission" date="2013-03" db="EMBL/GenBank/DDBJ databases">
        <title>Draft genome sequence of Bacillus firmus DS1.</title>
        <authorList>
            <person name="Peng D."/>
            <person name="Zhu L."/>
            <person name="Sun M."/>
        </authorList>
    </citation>
    <scope>NUCLEOTIDE SEQUENCE [LARGE SCALE GENOMIC DNA]</scope>
    <source>
        <strain evidence="2">DS1</strain>
    </source>
</reference>
<dbReference type="RefSeq" id="WP_035331771.1">
    <property type="nucleotide sequence ID" value="NZ_APVL01000015.1"/>
</dbReference>
<dbReference type="SUPFAM" id="SSF52833">
    <property type="entry name" value="Thioredoxin-like"/>
    <property type="match status" value="1"/>
</dbReference>
<protein>
    <recommendedName>
        <fullName evidence="3">Thioredoxin</fullName>
    </recommendedName>
</protein>
<gene>
    <name evidence="1" type="ORF">PBF_18554</name>
</gene>
<dbReference type="EMBL" id="APVL01000015">
    <property type="protein sequence ID" value="EWG09640.1"/>
    <property type="molecule type" value="Genomic_DNA"/>
</dbReference>
<name>W7KQC9_CYTFI</name>
<dbReference type="AlphaFoldDB" id="W7KQC9"/>
<dbReference type="OrthoDB" id="6120799at2"/>
<sequence>MELMDWFAKGLSPQNYNEAMQVNKEEMNKIYYRFSLSDEEKTRLADLKDAGMKVIALTEDWCGDAMLNNPILLKIAEESGMEVRFILRDQNLELMDQYLTNGTSRAIPIYIFIDEAGKEKAVWGPRAKQVQEMVDDERSKLPEQDAGDFKEKQMSMYRRLTASYQEDSKIWHFVADSIIDSIVSENKGGRVF</sequence>
<dbReference type="Gene3D" id="3.40.30.10">
    <property type="entry name" value="Glutaredoxin"/>
    <property type="match status" value="1"/>
</dbReference>
<dbReference type="eggNOG" id="COG0526">
    <property type="taxonomic scope" value="Bacteria"/>
</dbReference>
<reference evidence="1 2" key="2">
    <citation type="journal article" date="2016" name="Sci. Rep.">
        <title>A novel serine protease, Sep1, from Bacillus firmus DS-1 has nematicidal activity and degrades multiple intestinal-associated nematode proteins.</title>
        <authorList>
            <person name="Geng C."/>
            <person name="Nie X."/>
            <person name="Tang Z."/>
            <person name="Zhang Y."/>
            <person name="Lin J."/>
            <person name="Sun M."/>
            <person name="Peng D."/>
        </authorList>
    </citation>
    <scope>NUCLEOTIDE SEQUENCE [LARGE SCALE GENOMIC DNA]</scope>
    <source>
        <strain evidence="1 2">DS1</strain>
    </source>
</reference>
<evidence type="ECO:0008006" key="3">
    <source>
        <dbReference type="Google" id="ProtNLM"/>
    </source>
</evidence>
<dbReference type="Pfam" id="PF14595">
    <property type="entry name" value="Thioredoxin_9"/>
    <property type="match status" value="1"/>
</dbReference>
<dbReference type="InterPro" id="IPR036249">
    <property type="entry name" value="Thioredoxin-like_sf"/>
</dbReference>
<organism evidence="1 2">
    <name type="scientific">Cytobacillus firmus DS1</name>
    <dbReference type="NCBI Taxonomy" id="1307436"/>
    <lineage>
        <taxon>Bacteria</taxon>
        <taxon>Bacillati</taxon>
        <taxon>Bacillota</taxon>
        <taxon>Bacilli</taxon>
        <taxon>Bacillales</taxon>
        <taxon>Bacillaceae</taxon>
        <taxon>Cytobacillus</taxon>
    </lineage>
</organism>